<evidence type="ECO:0000313" key="3">
    <source>
        <dbReference type="Proteomes" id="UP000251075"/>
    </source>
</evidence>
<dbReference type="PANTHER" id="PTHR43236:SF2">
    <property type="entry name" value="BLL0069 PROTEIN"/>
    <property type="match status" value="1"/>
</dbReference>
<dbReference type="Pfam" id="PF06114">
    <property type="entry name" value="Peptidase_M78"/>
    <property type="match status" value="1"/>
</dbReference>
<dbReference type="PANTHER" id="PTHR43236">
    <property type="entry name" value="ANTITOXIN HIGA1"/>
    <property type="match status" value="1"/>
</dbReference>
<gene>
    <name evidence="2" type="ORF">CU669_15185</name>
</gene>
<keyword evidence="3" id="KW-1185">Reference proteome</keyword>
<dbReference type="Gene3D" id="1.10.10.2910">
    <property type="match status" value="1"/>
</dbReference>
<protein>
    <recommendedName>
        <fullName evidence="1">IrrE N-terminal-like domain-containing protein</fullName>
    </recommendedName>
</protein>
<reference evidence="2 3" key="1">
    <citation type="submission" date="2017-11" db="EMBL/GenBank/DDBJ databases">
        <title>Draft genome sequence of magnetotactic bacterium Magnetospirillum kuznetsovii LBB-42.</title>
        <authorList>
            <person name="Grouzdev D.S."/>
            <person name="Rysina M.S."/>
            <person name="Baslerov R.V."/>
            <person name="Koziaeva V."/>
        </authorList>
    </citation>
    <scope>NUCLEOTIDE SEQUENCE [LARGE SCALE GENOMIC DNA]</scope>
    <source>
        <strain evidence="2 3">LBB-42</strain>
    </source>
</reference>
<dbReference type="InterPro" id="IPR010359">
    <property type="entry name" value="IrrE_HExxH"/>
</dbReference>
<evidence type="ECO:0000313" key="2">
    <source>
        <dbReference type="EMBL" id="RAU21132.1"/>
    </source>
</evidence>
<proteinExistence type="predicted"/>
<evidence type="ECO:0000259" key="1">
    <source>
        <dbReference type="Pfam" id="PF06114"/>
    </source>
</evidence>
<organism evidence="2 3">
    <name type="scientific">Paramagnetospirillum kuznetsovii</name>
    <dbReference type="NCBI Taxonomy" id="2053833"/>
    <lineage>
        <taxon>Bacteria</taxon>
        <taxon>Pseudomonadati</taxon>
        <taxon>Pseudomonadota</taxon>
        <taxon>Alphaproteobacteria</taxon>
        <taxon>Rhodospirillales</taxon>
        <taxon>Magnetospirillaceae</taxon>
        <taxon>Paramagnetospirillum</taxon>
    </lineage>
</organism>
<dbReference type="OrthoDB" id="9794834at2"/>
<dbReference type="EMBL" id="PGTO01000013">
    <property type="protein sequence ID" value="RAU21132.1"/>
    <property type="molecule type" value="Genomic_DNA"/>
</dbReference>
<accession>A0A364NVP7</accession>
<sequence length="138" mass="15582">MGMPVKLDEICRRLGMRIVYEDRDTGFAGSIRNVLGDFIVTINALHPTVRQRFTLAHEIAHFIHHRDRIGDGIVDDELMRDGLQNPLERQANKTAADILMPDDDVTAAFESGLTSLEDLARHFKVSKHAMAIRLGMPY</sequence>
<dbReference type="AlphaFoldDB" id="A0A364NVP7"/>
<name>A0A364NVP7_9PROT</name>
<dbReference type="Proteomes" id="UP000251075">
    <property type="component" value="Unassembled WGS sequence"/>
</dbReference>
<dbReference type="InterPro" id="IPR052345">
    <property type="entry name" value="Rad_response_metalloprotease"/>
</dbReference>
<comment type="caution">
    <text evidence="2">The sequence shown here is derived from an EMBL/GenBank/DDBJ whole genome shotgun (WGS) entry which is preliminary data.</text>
</comment>
<feature type="domain" description="IrrE N-terminal-like" evidence="1">
    <location>
        <begin position="11"/>
        <end position="134"/>
    </location>
</feature>